<feature type="region of interest" description="Disordered" evidence="9">
    <location>
        <begin position="73"/>
        <end position="99"/>
    </location>
</feature>
<dbReference type="Gene3D" id="1.10.287.70">
    <property type="match status" value="1"/>
</dbReference>
<feature type="region of interest" description="Disordered" evidence="9">
    <location>
        <begin position="767"/>
        <end position="802"/>
    </location>
</feature>
<dbReference type="GO" id="GO:0005249">
    <property type="term" value="F:voltage-gated potassium channel activity"/>
    <property type="evidence" value="ECO:0007669"/>
    <property type="project" value="InterPro"/>
</dbReference>
<dbReference type="PANTHER" id="PTHR47823:SF11">
    <property type="entry name" value="K+-CHANNEL ERG AND RELATED PROTEINS"/>
    <property type="match status" value="1"/>
</dbReference>
<evidence type="ECO:0000256" key="4">
    <source>
        <dbReference type="ARBA" id="ARBA00022989"/>
    </source>
</evidence>
<dbReference type="InterPro" id="IPR000595">
    <property type="entry name" value="cNMP-bd_dom"/>
</dbReference>
<dbReference type="CDD" id="cd00038">
    <property type="entry name" value="CAP_ED"/>
    <property type="match status" value="1"/>
</dbReference>
<dbReference type="PANTHER" id="PTHR47823">
    <property type="entry name" value="ION_TRANS DOMAIN-CONTAINING PROTEIN"/>
    <property type="match status" value="1"/>
</dbReference>
<keyword evidence="8" id="KW-0175">Coiled coil</keyword>
<feature type="region of interest" description="Disordered" evidence="9">
    <location>
        <begin position="141"/>
        <end position="163"/>
    </location>
</feature>
<dbReference type="SUPFAM" id="SSF51206">
    <property type="entry name" value="cAMP-binding domain-like"/>
    <property type="match status" value="1"/>
</dbReference>
<dbReference type="SUPFAM" id="SSF81324">
    <property type="entry name" value="Voltage-gated potassium channels"/>
    <property type="match status" value="1"/>
</dbReference>
<dbReference type="Gene3D" id="2.60.120.10">
    <property type="entry name" value="Jelly Rolls"/>
    <property type="match status" value="1"/>
</dbReference>
<evidence type="ECO:0000256" key="7">
    <source>
        <dbReference type="ARBA" id="ARBA00023303"/>
    </source>
</evidence>
<evidence type="ECO:0000256" key="10">
    <source>
        <dbReference type="SAM" id="Phobius"/>
    </source>
</evidence>
<keyword evidence="3 10" id="KW-0812">Transmembrane</keyword>
<evidence type="ECO:0000256" key="1">
    <source>
        <dbReference type="ARBA" id="ARBA00004141"/>
    </source>
</evidence>
<proteinExistence type="predicted"/>
<gene>
    <name evidence="12" type="ORF">TSPGSL018_2024</name>
</gene>
<comment type="subcellular location">
    <subcellularLocation>
        <location evidence="1">Membrane</location>
        <topology evidence="1">Multi-pass membrane protein</topology>
    </subcellularLocation>
</comment>
<organism evidence="12">
    <name type="scientific">Tetraselmis sp. GSL018</name>
    <dbReference type="NCBI Taxonomy" id="582737"/>
    <lineage>
        <taxon>Eukaryota</taxon>
        <taxon>Viridiplantae</taxon>
        <taxon>Chlorophyta</taxon>
        <taxon>core chlorophytes</taxon>
        <taxon>Chlorodendrophyceae</taxon>
        <taxon>Chlorodendrales</taxon>
        <taxon>Chlorodendraceae</taxon>
        <taxon>Tetraselmis</taxon>
    </lineage>
</organism>
<dbReference type="PROSITE" id="PS50042">
    <property type="entry name" value="CNMP_BINDING_3"/>
    <property type="match status" value="1"/>
</dbReference>
<evidence type="ECO:0000313" key="12">
    <source>
        <dbReference type="EMBL" id="JAC83984.1"/>
    </source>
</evidence>
<reference evidence="12" key="1">
    <citation type="submission" date="2014-05" db="EMBL/GenBank/DDBJ databases">
        <title>The transcriptome of the halophilic microalga Tetraselmis sp. GSL018 isolated from the Great Salt Lake, Utah.</title>
        <authorList>
            <person name="Jinkerson R.E."/>
            <person name="D'Adamo S."/>
            <person name="Posewitz M.C."/>
        </authorList>
    </citation>
    <scope>NUCLEOTIDE SEQUENCE</scope>
    <source>
        <strain evidence="12">GSL018</strain>
    </source>
</reference>
<evidence type="ECO:0000256" key="3">
    <source>
        <dbReference type="ARBA" id="ARBA00022692"/>
    </source>
</evidence>
<protein>
    <submittedName>
        <fullName evidence="12">Potassium sodium hyperpolarization-activated cyclic nucleotide-gated channel protein</fullName>
    </submittedName>
</protein>
<feature type="transmembrane region" description="Helical" evidence="10">
    <location>
        <begin position="224"/>
        <end position="245"/>
    </location>
</feature>
<dbReference type="InterPro" id="IPR014710">
    <property type="entry name" value="RmlC-like_jellyroll"/>
</dbReference>
<accession>A0A061SLP3</accession>
<evidence type="ECO:0000256" key="5">
    <source>
        <dbReference type="ARBA" id="ARBA00023065"/>
    </source>
</evidence>
<dbReference type="Pfam" id="PF00520">
    <property type="entry name" value="Ion_trans"/>
    <property type="match status" value="1"/>
</dbReference>
<feature type="region of interest" description="Disordered" evidence="9">
    <location>
        <begin position="855"/>
        <end position="891"/>
    </location>
</feature>
<dbReference type="AlphaFoldDB" id="A0A061SLP3"/>
<feature type="domain" description="Cyclic nucleotide-binding" evidence="11">
    <location>
        <begin position="540"/>
        <end position="735"/>
    </location>
</feature>
<evidence type="ECO:0000259" key="11">
    <source>
        <dbReference type="PROSITE" id="PS50042"/>
    </source>
</evidence>
<feature type="coiled-coil region" evidence="8">
    <location>
        <begin position="33"/>
        <end position="60"/>
    </location>
</feature>
<evidence type="ECO:0000256" key="9">
    <source>
        <dbReference type="SAM" id="MobiDB-lite"/>
    </source>
</evidence>
<dbReference type="InterPro" id="IPR003938">
    <property type="entry name" value="K_chnl_volt-dep_EAG/ELK/ERG"/>
</dbReference>
<keyword evidence="5" id="KW-0406">Ion transport</keyword>
<dbReference type="EMBL" id="GBEZ01000945">
    <property type="protein sequence ID" value="JAC83984.1"/>
    <property type="molecule type" value="Transcribed_RNA"/>
</dbReference>
<name>A0A061SLP3_9CHLO</name>
<keyword evidence="4 10" id="KW-1133">Transmembrane helix</keyword>
<keyword evidence="2" id="KW-0813">Transport</keyword>
<dbReference type="PRINTS" id="PR01463">
    <property type="entry name" value="EAGCHANLFMLY"/>
</dbReference>
<feature type="compositionally biased region" description="Polar residues" evidence="9">
    <location>
        <begin position="767"/>
        <end position="779"/>
    </location>
</feature>
<feature type="transmembrane region" description="Helical" evidence="10">
    <location>
        <begin position="335"/>
        <end position="356"/>
    </location>
</feature>
<dbReference type="InterPro" id="IPR018490">
    <property type="entry name" value="cNMP-bd_dom_sf"/>
</dbReference>
<dbReference type="GO" id="GO:0016020">
    <property type="term" value="C:membrane"/>
    <property type="evidence" value="ECO:0007669"/>
    <property type="project" value="UniProtKB-SubCell"/>
</dbReference>
<keyword evidence="7" id="KW-0407">Ion channel</keyword>
<dbReference type="InterPro" id="IPR005821">
    <property type="entry name" value="Ion_trans_dom"/>
</dbReference>
<dbReference type="Pfam" id="PF00027">
    <property type="entry name" value="cNMP_binding"/>
    <property type="match status" value="1"/>
</dbReference>
<sequence length="891" mass="99535">MKDDAERTEDSCPNLTDLLSELQASRGDSACLRAEMISRFERLDRALRSLEAEAEREQTVLEAGCVLPGRVAPQTPPAPWWEGQGAPRGRRLEDRGGGAVQAALPQGGPVGEGEELEPLRPEAEHGRLRWIPMRRRGHRVMDHSEGNCSDGGGPSGAGSGGGGARLSAKLRHALAPISPSSQFRLQWDLFILLLLVYICFAAPVVVCFDITIEYGVHDMWYWETFVTAMFALDIILNFNTAYTDADENLVTDRRKIAVHYLTGWFVIDIAAVLPYEAMTPNAEAEVGQLAKGLRLARFTRILRLLRVVKLIRVLKVPALLQRIEYVTGRGALRSATVVGAAVLITHLVACGFFYAAQLRMEELLGEELKNIGRDLNEIDYETRKELEINAWDGTWVGNAGLEDEGNASRYITALYWAMSTLTTVGYGDVTPLTNAEKIVSMFAMVVGVTIFAYFMGSTASLITTINSSETAVTQKISQMDDFLRQRRVPWSLQQKIRKFYSLAAQQQLTDDISIVNQLSTPLRTELLLFLYRNTLEKVPFFQGQDPQFVTSLVSKLQIEYYAEGDIVLKEGDHGNVMFFVVRGHLETRHYNFQDNNREEGEPSNTAPSHRVEPEPGGMFKSGVIMQKIAKSIKADKIARFRRKLDKVSEANSHIPKQWRFYSNVREIDMEFSTVGELREGEHFGEYSCLLGLPRATTVVATEFTELYSLSREDLMEVYRRWPELHKEFVELVNQIQEDIAASSNEHMQEWASSQLSILRPQAEIAATSVSGTGVQTSHMSTEEEEPSQPQRARAAGELPEEHSEIEAANANRPRKTSSLQNMQQTVKFLNTMKQFEKLSKNPVFQLLNSGQDLKGIASPDQSNGIHIAAGQRGEESEGSRWGISRGGSAPP</sequence>
<keyword evidence="6 10" id="KW-0472">Membrane</keyword>
<feature type="transmembrane region" description="Helical" evidence="10">
    <location>
        <begin position="189"/>
        <end position="212"/>
    </location>
</feature>
<evidence type="ECO:0000256" key="2">
    <source>
        <dbReference type="ARBA" id="ARBA00022448"/>
    </source>
</evidence>
<feature type="transmembrane region" description="Helical" evidence="10">
    <location>
        <begin position="438"/>
        <end position="456"/>
    </location>
</feature>
<feature type="transmembrane region" description="Helical" evidence="10">
    <location>
        <begin position="257"/>
        <end position="275"/>
    </location>
</feature>
<evidence type="ECO:0000256" key="8">
    <source>
        <dbReference type="SAM" id="Coils"/>
    </source>
</evidence>
<feature type="compositionally biased region" description="Gly residues" evidence="9">
    <location>
        <begin position="149"/>
        <end position="163"/>
    </location>
</feature>
<evidence type="ECO:0000256" key="6">
    <source>
        <dbReference type="ARBA" id="ARBA00023136"/>
    </source>
</evidence>
<feature type="region of interest" description="Disordered" evidence="9">
    <location>
        <begin position="592"/>
        <end position="615"/>
    </location>
</feature>
<dbReference type="Gene3D" id="1.10.287.630">
    <property type="entry name" value="Helix hairpin bin"/>
    <property type="match status" value="1"/>
</dbReference>